<evidence type="ECO:0000313" key="3">
    <source>
        <dbReference type="EMBL" id="CAH3171706.1"/>
    </source>
</evidence>
<organism evidence="3 4">
    <name type="scientific">Porites lobata</name>
    <dbReference type="NCBI Taxonomy" id="104759"/>
    <lineage>
        <taxon>Eukaryota</taxon>
        <taxon>Metazoa</taxon>
        <taxon>Cnidaria</taxon>
        <taxon>Anthozoa</taxon>
        <taxon>Hexacorallia</taxon>
        <taxon>Scleractinia</taxon>
        <taxon>Fungiina</taxon>
        <taxon>Poritidae</taxon>
        <taxon>Porites</taxon>
    </lineage>
</organism>
<comment type="caution">
    <text evidence="3">The sequence shown here is derived from an EMBL/GenBank/DDBJ whole genome shotgun (WGS) entry which is preliminary data.</text>
</comment>
<feature type="disulfide bond" evidence="1">
    <location>
        <begin position="21"/>
        <end position="34"/>
    </location>
</feature>
<dbReference type="Pfam" id="PF00020">
    <property type="entry name" value="TNFR_c6"/>
    <property type="match status" value="2"/>
</dbReference>
<dbReference type="SMART" id="SM00208">
    <property type="entry name" value="TNFR"/>
    <property type="match status" value="3"/>
</dbReference>
<dbReference type="PROSITE" id="PS00652">
    <property type="entry name" value="TNFR_NGFR_1"/>
    <property type="match status" value="2"/>
</dbReference>
<dbReference type="Gene3D" id="2.10.50.10">
    <property type="entry name" value="Tumor Necrosis Factor Receptor, subunit A, domain 2"/>
    <property type="match status" value="2"/>
</dbReference>
<dbReference type="InterPro" id="IPR001368">
    <property type="entry name" value="TNFR/NGFR_Cys_rich_reg"/>
</dbReference>
<evidence type="ECO:0000256" key="1">
    <source>
        <dbReference type="PROSITE-ProRule" id="PRU00206"/>
    </source>
</evidence>
<dbReference type="CDD" id="cd00185">
    <property type="entry name" value="TNFRSF"/>
    <property type="match status" value="1"/>
</dbReference>
<reference evidence="3 4" key="1">
    <citation type="submission" date="2022-05" db="EMBL/GenBank/DDBJ databases">
        <authorList>
            <consortium name="Genoscope - CEA"/>
            <person name="William W."/>
        </authorList>
    </citation>
    <scope>NUCLEOTIDE SEQUENCE [LARGE SCALE GENOMIC DNA]</scope>
</reference>
<dbReference type="PROSITE" id="PS50050">
    <property type="entry name" value="TNFR_NGFR_2"/>
    <property type="match status" value="3"/>
</dbReference>
<sequence>TTSTSCPSADQYWNGTSCTSCTKCGPGYGVKTKCSEKQDTECQECWPGYDWSNNTSMEPCIYCINEVSECLEGNFKIIRNCTTTSPTKCKGCAEGHYFDPGYGEHGGCVPCSQPCDGIFQKETRKCETAHDRLCTARDPTELLVKSKPIKNGPRANKMPPQALFLIILYFLY</sequence>
<evidence type="ECO:0000313" key="4">
    <source>
        <dbReference type="Proteomes" id="UP001159405"/>
    </source>
</evidence>
<dbReference type="PANTHER" id="PTHR46605:SF1">
    <property type="entry name" value="DEATH DOMAIN-CONTAINING MEMBRANE PROTEIN NRADD"/>
    <property type="match status" value="1"/>
</dbReference>
<comment type="caution">
    <text evidence="1">Lacks conserved residue(s) required for the propagation of feature annotation.</text>
</comment>
<feature type="non-terminal residue" evidence="3">
    <location>
        <position position="1"/>
    </location>
</feature>
<evidence type="ECO:0000259" key="2">
    <source>
        <dbReference type="PROSITE" id="PS50050"/>
    </source>
</evidence>
<feature type="repeat" description="TNFR-Cys" evidence="1">
    <location>
        <begin position="91"/>
        <end position="134"/>
    </location>
</feature>
<feature type="disulfide bond" evidence="1">
    <location>
        <begin position="45"/>
        <end position="60"/>
    </location>
</feature>
<dbReference type="SUPFAM" id="SSF57586">
    <property type="entry name" value="TNF receptor-like"/>
    <property type="match status" value="1"/>
</dbReference>
<dbReference type="Proteomes" id="UP001159405">
    <property type="component" value="Unassembled WGS sequence"/>
</dbReference>
<accession>A0ABN8QZY9</accession>
<feature type="domain" description="TNFR-Cys" evidence="2">
    <location>
        <begin position="44"/>
        <end position="89"/>
    </location>
</feature>
<dbReference type="EMBL" id="CALNXK010000166">
    <property type="protein sequence ID" value="CAH3171706.1"/>
    <property type="molecule type" value="Genomic_DNA"/>
</dbReference>
<protein>
    <recommendedName>
        <fullName evidence="2">TNFR-Cys domain-containing protein</fullName>
    </recommendedName>
</protein>
<dbReference type="InterPro" id="IPR052302">
    <property type="entry name" value="Neurotrophin_rcpt-DD"/>
</dbReference>
<feature type="disulfide bond" evidence="1">
    <location>
        <begin position="24"/>
        <end position="42"/>
    </location>
</feature>
<name>A0ABN8QZY9_9CNID</name>
<proteinExistence type="predicted"/>
<feature type="repeat" description="TNFR-Cys" evidence="1">
    <location>
        <begin position="5"/>
        <end position="42"/>
    </location>
</feature>
<keyword evidence="4" id="KW-1185">Reference proteome</keyword>
<dbReference type="PANTHER" id="PTHR46605">
    <property type="entry name" value="TUMOR NECROSIS FACTOR RECEPTOR"/>
    <property type="match status" value="1"/>
</dbReference>
<gene>
    <name evidence="3" type="ORF">PLOB_00012070</name>
</gene>
<keyword evidence="1" id="KW-1015">Disulfide bond</keyword>
<feature type="repeat" description="TNFR-Cys" evidence="1">
    <location>
        <begin position="44"/>
        <end position="89"/>
    </location>
</feature>
<feature type="domain" description="TNFR-Cys" evidence="2">
    <location>
        <begin position="91"/>
        <end position="134"/>
    </location>
</feature>
<feature type="domain" description="TNFR-Cys" evidence="2">
    <location>
        <begin position="5"/>
        <end position="42"/>
    </location>
</feature>